<dbReference type="InterPro" id="IPR045875">
    <property type="entry name" value="NTF2"/>
</dbReference>
<evidence type="ECO:0000256" key="2">
    <source>
        <dbReference type="ARBA" id="ARBA00022490"/>
    </source>
</evidence>
<sequence length="126" mass="14034">MDADEMAKTFVKQYYSAYDDDRSNLGVFYREASMLTLEGQKIQGPVNIVAKLTSLPFQKCKHGITTIHCQSSGPAGGTLVFVDGLLEVDGQEYAPMFIQMFHLMPVPNASTGSYYVLNDIFKMDYA</sequence>
<dbReference type="FunFam" id="3.10.450.50:FF:000005">
    <property type="entry name" value="Nuclear transport factor 2"/>
    <property type="match status" value="1"/>
</dbReference>
<dbReference type="GO" id="GO:0051028">
    <property type="term" value="P:mRNA transport"/>
    <property type="evidence" value="ECO:0007669"/>
    <property type="project" value="UniProtKB-UniRule"/>
</dbReference>
<evidence type="ECO:0000256" key="4">
    <source>
        <dbReference type="ARBA" id="ARBA00062736"/>
    </source>
</evidence>
<dbReference type="GO" id="GO:0006606">
    <property type="term" value="P:protein import into nucleus"/>
    <property type="evidence" value="ECO:0007669"/>
    <property type="project" value="UniProtKB-ARBA"/>
</dbReference>
<keyword evidence="2 5" id="KW-0963">Cytoplasm</keyword>
<dbReference type="GO" id="GO:0005737">
    <property type="term" value="C:cytoplasm"/>
    <property type="evidence" value="ECO:0007669"/>
    <property type="project" value="UniProtKB-SubCell"/>
</dbReference>
<proteinExistence type="predicted"/>
<dbReference type="InterPro" id="IPR018222">
    <property type="entry name" value="Nuclear_transport_factor_2_euk"/>
</dbReference>
<protein>
    <submittedName>
        <fullName evidence="6">Uncharacterized protein</fullName>
    </submittedName>
</protein>
<dbReference type="Gene3D" id="3.10.450.50">
    <property type="match status" value="1"/>
</dbReference>
<reference evidence="6" key="2">
    <citation type="submission" date="2022-03" db="EMBL/GenBank/DDBJ databases">
        <title>Draft title - Genomic analysis of global carrot germplasm unveils the trajectory of domestication and the origin of high carotenoid orange carrot.</title>
        <authorList>
            <person name="Iorizzo M."/>
            <person name="Ellison S."/>
            <person name="Senalik D."/>
            <person name="Macko-Podgorni A."/>
            <person name="Grzebelus D."/>
            <person name="Bostan H."/>
            <person name="Rolling W."/>
            <person name="Curaba J."/>
            <person name="Simon P."/>
        </authorList>
    </citation>
    <scope>NUCLEOTIDE SEQUENCE</scope>
    <source>
        <tissue evidence="6">Leaf</tissue>
    </source>
</reference>
<comment type="subcellular location">
    <subcellularLocation>
        <location evidence="5">Cytoplasm</location>
    </subcellularLocation>
    <subcellularLocation>
        <location evidence="5">Nucleus</location>
    </subcellularLocation>
    <subcellularLocation>
        <location evidence="1">Nucleus envelope</location>
    </subcellularLocation>
</comment>
<keyword evidence="7" id="KW-1185">Reference proteome</keyword>
<keyword evidence="5" id="KW-0813">Transport</keyword>
<dbReference type="CDD" id="cd00780">
    <property type="entry name" value="NTF2"/>
    <property type="match status" value="1"/>
</dbReference>
<organism evidence="6 7">
    <name type="scientific">Daucus carota subsp. sativus</name>
    <name type="common">Carrot</name>
    <dbReference type="NCBI Taxonomy" id="79200"/>
    <lineage>
        <taxon>Eukaryota</taxon>
        <taxon>Viridiplantae</taxon>
        <taxon>Streptophyta</taxon>
        <taxon>Embryophyta</taxon>
        <taxon>Tracheophyta</taxon>
        <taxon>Spermatophyta</taxon>
        <taxon>Magnoliopsida</taxon>
        <taxon>eudicotyledons</taxon>
        <taxon>Gunneridae</taxon>
        <taxon>Pentapetalae</taxon>
        <taxon>asterids</taxon>
        <taxon>campanulids</taxon>
        <taxon>Apiales</taxon>
        <taxon>Apiaceae</taxon>
        <taxon>Apioideae</taxon>
        <taxon>Scandiceae</taxon>
        <taxon>Daucinae</taxon>
        <taxon>Daucus</taxon>
        <taxon>Daucus sect. Daucus</taxon>
    </lineage>
</organism>
<dbReference type="GO" id="GO:0005635">
    <property type="term" value="C:nuclear envelope"/>
    <property type="evidence" value="ECO:0007669"/>
    <property type="project" value="UniProtKB-SubCell"/>
</dbReference>
<reference evidence="6" key="1">
    <citation type="journal article" date="2016" name="Nat. Genet.">
        <title>A high-quality carrot genome assembly provides new insights into carotenoid accumulation and asterid genome evolution.</title>
        <authorList>
            <person name="Iorizzo M."/>
            <person name="Ellison S."/>
            <person name="Senalik D."/>
            <person name="Zeng P."/>
            <person name="Satapoomin P."/>
            <person name="Huang J."/>
            <person name="Bowman M."/>
            <person name="Iovene M."/>
            <person name="Sanseverino W."/>
            <person name="Cavagnaro P."/>
            <person name="Yildiz M."/>
            <person name="Macko-Podgorni A."/>
            <person name="Moranska E."/>
            <person name="Grzebelus E."/>
            <person name="Grzebelus D."/>
            <person name="Ashrafi H."/>
            <person name="Zheng Z."/>
            <person name="Cheng S."/>
            <person name="Spooner D."/>
            <person name="Van Deynze A."/>
            <person name="Simon P."/>
        </authorList>
    </citation>
    <scope>NUCLEOTIDE SEQUENCE</scope>
    <source>
        <tissue evidence="6">Leaf</tissue>
    </source>
</reference>
<dbReference type="AlphaFoldDB" id="A0A161ZKC2"/>
<name>A0A161ZKC2_DAUCS</name>
<evidence type="ECO:0000256" key="1">
    <source>
        <dbReference type="ARBA" id="ARBA00004259"/>
    </source>
</evidence>
<keyword evidence="5" id="KW-0539">Nucleus</keyword>
<comment type="function">
    <text evidence="5">Has a role in nuclear-cytoplasmic transport of proteins and mRNAs.</text>
</comment>
<evidence type="ECO:0000313" key="6">
    <source>
        <dbReference type="EMBL" id="WOH08902.1"/>
    </source>
</evidence>
<dbReference type="InterPro" id="IPR032710">
    <property type="entry name" value="NTF2-like_dom_sf"/>
</dbReference>
<dbReference type="KEGG" id="dcr:108193494"/>
<dbReference type="Pfam" id="PF02136">
    <property type="entry name" value="NTF2"/>
    <property type="match status" value="1"/>
</dbReference>
<evidence type="ECO:0000256" key="5">
    <source>
        <dbReference type="RuleBase" id="RU369002"/>
    </source>
</evidence>
<accession>A0A161ZKC2</accession>
<dbReference type="OMA" id="ITTIHCQ"/>
<dbReference type="Gramene" id="KZM87542">
    <property type="protein sequence ID" value="KZM87542"/>
    <property type="gene ID" value="DCAR_024675"/>
</dbReference>
<dbReference type="PANTHER" id="PTHR12612">
    <property type="entry name" value="NUCLEAR TRANSPORT FACTOR 2"/>
    <property type="match status" value="1"/>
</dbReference>
<dbReference type="OrthoDB" id="6507044at2759"/>
<dbReference type="InterPro" id="IPR002075">
    <property type="entry name" value="NTF2_dom"/>
</dbReference>
<dbReference type="Proteomes" id="UP000077755">
    <property type="component" value="Chromosome 7"/>
</dbReference>
<dbReference type="EMBL" id="CP093349">
    <property type="protein sequence ID" value="WOH08902.1"/>
    <property type="molecule type" value="Genomic_DNA"/>
</dbReference>
<comment type="subunit">
    <text evidence="4">Interacts with RAN1.</text>
</comment>
<evidence type="ECO:0000313" key="7">
    <source>
        <dbReference type="Proteomes" id="UP000077755"/>
    </source>
</evidence>
<dbReference type="PROSITE" id="PS50177">
    <property type="entry name" value="NTF2_DOMAIN"/>
    <property type="match status" value="1"/>
</dbReference>
<evidence type="ECO:0000256" key="3">
    <source>
        <dbReference type="ARBA" id="ARBA00058161"/>
    </source>
</evidence>
<gene>
    <name evidence="6" type="ORF">DCAR_0728353</name>
</gene>
<comment type="function">
    <text evidence="3">Facilitates protein transport into the nucleus. Interacts with various nucleoporins and with Ran-GDP. Could be part of a multicomponent system of cytosolic factors that assemble at the pore complex during nuclear import.</text>
</comment>
<dbReference type="SUPFAM" id="SSF54427">
    <property type="entry name" value="NTF2-like"/>
    <property type="match status" value="1"/>
</dbReference>
<keyword evidence="5" id="KW-0653">Protein transport</keyword>